<dbReference type="Pfam" id="PF00903">
    <property type="entry name" value="Glyoxalase"/>
    <property type="match status" value="1"/>
</dbReference>
<evidence type="ECO:0000259" key="1">
    <source>
        <dbReference type="PROSITE" id="PS51819"/>
    </source>
</evidence>
<dbReference type="SUPFAM" id="SSF54593">
    <property type="entry name" value="Glyoxalase/Bleomycin resistance protein/Dihydroxybiphenyl dioxygenase"/>
    <property type="match status" value="1"/>
</dbReference>
<protein>
    <submittedName>
        <fullName evidence="2">Oxidoreductase</fullName>
    </submittedName>
</protein>
<dbReference type="AlphaFoldDB" id="A0A3A3FJB5"/>
<dbReference type="InterPro" id="IPR037523">
    <property type="entry name" value="VOC_core"/>
</dbReference>
<sequence length="312" mass="34872">MSNTSLITHLRFVGFAMPQLEEQRAFYSKEWGLTEVTEKDGVYYFAAEGSPEPYVLRLRKDDKKRADVISFGTASRSNVNLLAELLKLDGVKVIHEPCELSTPGGGYGVRFFDLDGRVVEVSAEVAPREHRELASGESIPARLSHCVVNSPNPQATVDWYEKYLGFRVVETLHIHGRTLMWFMRCSHPQHHVFAVGNGPHVAMHHVSFDMRGIDEFLRGVGRLQRDGNELIWGPGRHQTGDNAYGYFQDAAGNTVEYTAGMSQLDDAWKATEGDLSDPAVLDVWGTSNAWGEHVMRSHFNTPDEGLFVAPPL</sequence>
<dbReference type="InterPro" id="IPR050383">
    <property type="entry name" value="GlyoxalaseI/FosfomycinResist"/>
</dbReference>
<dbReference type="EMBL" id="QYUO01000002">
    <property type="protein sequence ID" value="RJF95583.1"/>
    <property type="molecule type" value="Genomic_DNA"/>
</dbReference>
<name>A0A3A3FJB5_9BURK</name>
<gene>
    <name evidence="2" type="ORF">D3871_19515</name>
</gene>
<dbReference type="InterPro" id="IPR029068">
    <property type="entry name" value="Glyas_Bleomycin-R_OHBP_Dase"/>
</dbReference>
<keyword evidence="3" id="KW-1185">Reference proteome</keyword>
<comment type="caution">
    <text evidence="2">The sequence shown here is derived from an EMBL/GenBank/DDBJ whole genome shotgun (WGS) entry which is preliminary data.</text>
</comment>
<dbReference type="PANTHER" id="PTHR21366">
    <property type="entry name" value="GLYOXALASE FAMILY PROTEIN"/>
    <property type="match status" value="1"/>
</dbReference>
<organism evidence="2 3">
    <name type="scientific">Noviherbaspirillum saxi</name>
    <dbReference type="NCBI Taxonomy" id="2320863"/>
    <lineage>
        <taxon>Bacteria</taxon>
        <taxon>Pseudomonadati</taxon>
        <taxon>Pseudomonadota</taxon>
        <taxon>Betaproteobacteria</taxon>
        <taxon>Burkholderiales</taxon>
        <taxon>Oxalobacteraceae</taxon>
        <taxon>Noviherbaspirillum</taxon>
    </lineage>
</organism>
<dbReference type="PANTHER" id="PTHR21366:SF14">
    <property type="entry name" value="GLYOXALASE DOMAIN-CONTAINING PROTEIN 5"/>
    <property type="match status" value="1"/>
</dbReference>
<dbReference type="Proteomes" id="UP000265955">
    <property type="component" value="Unassembled WGS sequence"/>
</dbReference>
<reference evidence="3" key="1">
    <citation type="submission" date="2018-09" db="EMBL/GenBank/DDBJ databases">
        <authorList>
            <person name="Zhu H."/>
        </authorList>
    </citation>
    <scope>NUCLEOTIDE SEQUENCE [LARGE SCALE GENOMIC DNA]</scope>
    <source>
        <strain evidence="3">K1R23-30</strain>
    </source>
</reference>
<dbReference type="Gene3D" id="3.10.180.10">
    <property type="entry name" value="2,3-Dihydroxybiphenyl 1,2-Dioxygenase, domain 1"/>
    <property type="match status" value="2"/>
</dbReference>
<evidence type="ECO:0000313" key="2">
    <source>
        <dbReference type="EMBL" id="RJF95583.1"/>
    </source>
</evidence>
<proteinExistence type="predicted"/>
<dbReference type="InterPro" id="IPR004360">
    <property type="entry name" value="Glyas_Fos-R_dOase_dom"/>
</dbReference>
<feature type="domain" description="VOC" evidence="1">
    <location>
        <begin position="142"/>
        <end position="260"/>
    </location>
</feature>
<feature type="domain" description="VOC" evidence="1">
    <location>
        <begin position="9"/>
        <end position="124"/>
    </location>
</feature>
<evidence type="ECO:0000313" key="3">
    <source>
        <dbReference type="Proteomes" id="UP000265955"/>
    </source>
</evidence>
<accession>A0A3A3FJB5</accession>
<dbReference type="RefSeq" id="WP_119770732.1">
    <property type="nucleotide sequence ID" value="NZ_QYUO01000002.1"/>
</dbReference>
<dbReference type="PROSITE" id="PS51819">
    <property type="entry name" value="VOC"/>
    <property type="match status" value="2"/>
</dbReference>
<dbReference type="CDD" id="cd08362">
    <property type="entry name" value="BphC5-RrK37_N_like"/>
    <property type="match status" value="1"/>
</dbReference>
<dbReference type="OrthoDB" id="8676366at2"/>